<dbReference type="InterPro" id="IPR014746">
    <property type="entry name" value="Gln_synth/guanido_kin_cat_dom"/>
</dbReference>
<dbReference type="Pfam" id="PF03074">
    <property type="entry name" value="GCS"/>
    <property type="match status" value="2"/>
</dbReference>
<evidence type="ECO:0000256" key="10">
    <source>
        <dbReference type="SAM" id="MobiDB-lite"/>
    </source>
</evidence>
<comment type="similarity">
    <text evidence="2">Belongs to the glutamate--cysteine ligase type 3 family.</text>
</comment>
<evidence type="ECO:0000256" key="3">
    <source>
        <dbReference type="ARBA" id="ARBA00012220"/>
    </source>
</evidence>
<proteinExistence type="inferred from homology"/>
<evidence type="ECO:0000313" key="11">
    <source>
        <dbReference type="EMBL" id="KAJ1994141.1"/>
    </source>
</evidence>
<evidence type="ECO:0000256" key="4">
    <source>
        <dbReference type="ARBA" id="ARBA00022598"/>
    </source>
</evidence>
<protein>
    <recommendedName>
        <fullName evidence="3">glutamate--cysteine ligase</fullName>
        <ecNumber evidence="3">6.3.2.2</ecNumber>
    </recommendedName>
    <alternativeName>
        <fullName evidence="9">Gamma-ECS</fullName>
    </alternativeName>
    <alternativeName>
        <fullName evidence="8">Gamma-glutamylcysteine synthetase</fullName>
    </alternativeName>
</protein>
<keyword evidence="12" id="KW-1185">Reference proteome</keyword>
<dbReference type="Proteomes" id="UP001151295">
    <property type="component" value="Unassembled WGS sequence"/>
</dbReference>
<evidence type="ECO:0000256" key="5">
    <source>
        <dbReference type="ARBA" id="ARBA00022684"/>
    </source>
</evidence>
<feature type="region of interest" description="Disordered" evidence="10">
    <location>
        <begin position="1242"/>
        <end position="1280"/>
    </location>
</feature>
<dbReference type="EMBL" id="JANBQD010000014">
    <property type="protein sequence ID" value="KAJ1994141.1"/>
    <property type="molecule type" value="Genomic_DNA"/>
</dbReference>
<gene>
    <name evidence="11" type="primary">GSH1_1</name>
    <name evidence="11" type="ORF">EDC05_001811</name>
</gene>
<evidence type="ECO:0000256" key="6">
    <source>
        <dbReference type="ARBA" id="ARBA00022741"/>
    </source>
</evidence>
<evidence type="ECO:0000256" key="1">
    <source>
        <dbReference type="ARBA" id="ARBA00005006"/>
    </source>
</evidence>
<sequence>MGLLSLGTPLPWDQAKGLAHEVRKHGIEQFLHIWRNMKNRQKDSLLWGDEVEYMLVSLDRRNRRARLSQRGHELLSMLQVEENEKQEHAKRTGEKLELEALWRPEFGRYMIEGTPGQPYNSTVHELVNVETSMKRRREIVVSLMRDNEVLLSVGSFPKLGSGDFLEPPHKANGEFSRSLFLPDEVINPHPRFRTLAGNIRERRESKVTINMPIFHDINTPTPFIDPTIPYHRNLFPGDKEAAEGAALPGHIYMDAMGFGMGCCCLQITLQAPDVDQARRLYDQLATVGAVMMSLSASSPIFRGYLADVDCRWNVIAAAVDDRTPEERGERPLQKDRFVIPKSRYGTIDTFLGSSDGHFKPEYNDLKLVYDKDIYKHLVKNSIDDLMAKHISHLFIRDPLVIFEELLDQDDAVSADHFENIQSTNWQNVRFKPPPPSSPIGWRVEFRPLEVQLTDFENAAFSVFTILLARALLAFNDIDLYIPVTKMDINMERAHSRDAVLNEKFFFRRSYLAAEEDDRVSFSSGEDGGEDVVEMTANEIVNGSPDFVGLIPIVEMYLDTFDMETAVREKIGKYIAFIRGRANGSIMTAAAWMRKFVRSHPAYKFDSVISSDINYDLVVALDDITNGRCSAPELMTRSQKQHKQQQRLYSWQDILPRMEEIRSQATDQFIVTWESSLAKSDNYFTWHETIGYVVAKRDDTNKRILLSPRVPEILEGMQCVLNPASVGTHPQTPDTNDEAQKPLSEIASSTCWRSAHARFAMRCQPPYLHKFSVSQLALEIKSCLKERRRILKSRLQPDEMLFSISQYPLLGSEIYIDGQGESNGPLLRSALLTDRCLNPILPFTLEIGGIIDRRGSVPHTAVPIFRDKETTWPFIDTRVPETTLDYGLLMTPISSNTSKDESTAFAEATTNKISNFLSAAVPENALHDGSLGQNARQCGLDGRSNSIMLPKLTHPLLAEVPSAKNCIMLDSPLFGIGSGGVLRVALCAADLDEARILYDQLAPMSAILTALTAATPIIRGYLTARDCYWDVQCSTVDDRSAQELGLVPLTTAKGTLLKSRFGSIDTYLGPSQGSNDLAFQPEFNDCQYTYDSSSYWKMKESGVDHLLAQHVAHLFTRDIHFASERMLKVKGNGDSKSQNVDGQEHFKRFLGCNRQNVCLYPPNTRAGSGWEVELMSLEVQLTDEENAAFLTFVVLLSRVIISYRLNLYLPISLMDQNMARAQNINAVKEQLFYFRRDLFGGRDSASASSGRILRPGSGSNWHTTHSHDAGSDRSAVRRHIGSSSPDTAEYIELTIDEILNGSPRFKVTGILNIILTYLSTMRLEYDVEQELRRQLWLVRKRANGKLCTLATWMRKFVQSHPAYRQDSVVSPTINYDLLRTMSDIEEGKIAAPELLG</sequence>
<name>A0ABQ8PQZ1_9FUNG</name>
<comment type="pathway">
    <text evidence="1">Sulfur metabolism; glutathione biosynthesis; glutathione from L-cysteine and L-glutamate: step 1/2.</text>
</comment>
<keyword evidence="5" id="KW-0317">Glutathione biosynthesis</keyword>
<organism evidence="11 12">
    <name type="scientific">Coemansia umbellata</name>
    <dbReference type="NCBI Taxonomy" id="1424467"/>
    <lineage>
        <taxon>Eukaryota</taxon>
        <taxon>Fungi</taxon>
        <taxon>Fungi incertae sedis</taxon>
        <taxon>Zoopagomycota</taxon>
        <taxon>Kickxellomycotina</taxon>
        <taxon>Kickxellomycetes</taxon>
        <taxon>Kickxellales</taxon>
        <taxon>Kickxellaceae</taxon>
        <taxon>Coemansia</taxon>
    </lineage>
</organism>
<evidence type="ECO:0000256" key="2">
    <source>
        <dbReference type="ARBA" id="ARBA00008100"/>
    </source>
</evidence>
<dbReference type="EC" id="6.3.2.2" evidence="3"/>
<dbReference type="PANTHER" id="PTHR11164:SF0">
    <property type="entry name" value="GLUTAMATE--CYSTEINE LIGASE CATALYTIC SUBUNIT"/>
    <property type="match status" value="1"/>
</dbReference>
<feature type="compositionally biased region" description="Basic and acidic residues" evidence="10">
    <location>
        <begin position="1264"/>
        <end position="1274"/>
    </location>
</feature>
<comment type="caution">
    <text evidence="11">The sequence shown here is derived from an EMBL/GenBank/DDBJ whole genome shotgun (WGS) entry which is preliminary data.</text>
</comment>
<accession>A0ABQ8PQZ1</accession>
<reference evidence="11" key="1">
    <citation type="submission" date="2022-07" db="EMBL/GenBank/DDBJ databases">
        <title>Phylogenomic reconstructions and comparative analyses of Kickxellomycotina fungi.</title>
        <authorList>
            <person name="Reynolds N.K."/>
            <person name="Stajich J.E."/>
            <person name="Barry K."/>
            <person name="Grigoriev I.V."/>
            <person name="Crous P."/>
            <person name="Smith M.E."/>
        </authorList>
    </citation>
    <scope>NUCLEOTIDE SEQUENCE</scope>
    <source>
        <strain evidence="11">BCRC 34882</strain>
    </source>
</reference>
<dbReference type="SUPFAM" id="SSF55931">
    <property type="entry name" value="Glutamine synthetase/guanido kinase"/>
    <property type="match status" value="2"/>
</dbReference>
<dbReference type="InterPro" id="IPR004308">
    <property type="entry name" value="GCS"/>
</dbReference>
<evidence type="ECO:0000313" key="12">
    <source>
        <dbReference type="Proteomes" id="UP001151295"/>
    </source>
</evidence>
<keyword evidence="4 11" id="KW-0436">Ligase</keyword>
<dbReference type="Gene3D" id="3.30.590.50">
    <property type="match status" value="4"/>
</dbReference>
<evidence type="ECO:0000256" key="7">
    <source>
        <dbReference type="ARBA" id="ARBA00022840"/>
    </source>
</evidence>
<keyword evidence="6" id="KW-0547">Nucleotide-binding</keyword>
<evidence type="ECO:0000256" key="9">
    <source>
        <dbReference type="ARBA" id="ARBA00032122"/>
    </source>
</evidence>
<dbReference type="GO" id="GO:0004357">
    <property type="term" value="F:glutamate-cysteine ligase activity"/>
    <property type="evidence" value="ECO:0007669"/>
    <property type="project" value="UniProtKB-EC"/>
</dbReference>
<keyword evidence="7" id="KW-0067">ATP-binding</keyword>
<dbReference type="PANTHER" id="PTHR11164">
    <property type="entry name" value="GLUTAMATE CYSTEINE LIGASE"/>
    <property type="match status" value="1"/>
</dbReference>
<evidence type="ECO:0000256" key="8">
    <source>
        <dbReference type="ARBA" id="ARBA00030585"/>
    </source>
</evidence>
<dbReference type="Gene3D" id="1.10.8.960">
    <property type="match status" value="2"/>
</dbReference>